<organism evidence="2 3">
    <name type="scientific">Candidatus Caccoplasma merdipullorum</name>
    <dbReference type="NCBI Taxonomy" id="2840718"/>
    <lineage>
        <taxon>Bacteria</taxon>
        <taxon>Pseudomonadati</taxon>
        <taxon>Bacteroidota</taxon>
        <taxon>Bacteroidia</taxon>
        <taxon>Bacteroidales</taxon>
        <taxon>Bacteroidaceae</taxon>
        <taxon>Bacteroidaceae incertae sedis</taxon>
        <taxon>Candidatus Caccoplasma</taxon>
    </lineage>
</organism>
<dbReference type="PANTHER" id="PTHR45661">
    <property type="entry name" value="SURFACE ANTIGEN"/>
    <property type="match status" value="1"/>
</dbReference>
<dbReference type="AlphaFoldDB" id="A0A9D9E212"/>
<dbReference type="PANTHER" id="PTHR45661:SF3">
    <property type="entry name" value="IG-LIKE DOMAIN-CONTAINING PROTEIN"/>
    <property type="match status" value="1"/>
</dbReference>
<feature type="chain" id="PRO_5038933360" evidence="1">
    <location>
        <begin position="22"/>
        <end position="279"/>
    </location>
</feature>
<dbReference type="SUPFAM" id="SSF52058">
    <property type="entry name" value="L domain-like"/>
    <property type="match status" value="1"/>
</dbReference>
<proteinExistence type="predicted"/>
<comment type="caution">
    <text evidence="2">The sequence shown here is derived from an EMBL/GenBank/DDBJ whole genome shotgun (WGS) entry which is preliminary data.</text>
</comment>
<protein>
    <submittedName>
        <fullName evidence="2">Leucine-rich repeat domain-containing protein</fullName>
    </submittedName>
</protein>
<dbReference type="Proteomes" id="UP000823636">
    <property type="component" value="Unassembled WGS sequence"/>
</dbReference>
<sequence length="279" mass="31002">MKHILFCLSLCAALLPCRAFSYDFSSDGVYYGIANAESDTVFVTFKDSSYVSYAGAVTVPDSVMFDGKVYRVAGVGDNAFRGCAALTSVHLPDGIAYIGDDAFRGCSALRKMVFPKNLETVGYNAFGGAGLDSLFLPSKVRILEPMAFMGNKNLKYAELPDSLKFIGDYAFMDCRSLKTLNIPEYIEIIGRSAFFNCYSWGEEAHIGIEIKRIGIYAFGNCFGIKRVYCAGEMYLPYCEERAFGDIVPVDKTLIVFPGMKKAYSRVPVWKDFKEIIEQE</sequence>
<dbReference type="Gene3D" id="3.80.10.10">
    <property type="entry name" value="Ribonuclease Inhibitor"/>
    <property type="match status" value="1"/>
</dbReference>
<accession>A0A9D9E212</accession>
<feature type="signal peptide" evidence="1">
    <location>
        <begin position="1"/>
        <end position="21"/>
    </location>
</feature>
<dbReference type="InterPro" id="IPR032675">
    <property type="entry name" value="LRR_dom_sf"/>
</dbReference>
<evidence type="ECO:0000313" key="2">
    <source>
        <dbReference type="EMBL" id="MBO8438077.1"/>
    </source>
</evidence>
<name>A0A9D9E212_9BACT</name>
<reference evidence="2" key="2">
    <citation type="journal article" date="2021" name="PeerJ">
        <title>Extensive microbial diversity within the chicken gut microbiome revealed by metagenomics and culture.</title>
        <authorList>
            <person name="Gilroy R."/>
            <person name="Ravi A."/>
            <person name="Getino M."/>
            <person name="Pursley I."/>
            <person name="Horton D.L."/>
            <person name="Alikhan N.F."/>
            <person name="Baker D."/>
            <person name="Gharbi K."/>
            <person name="Hall N."/>
            <person name="Watson M."/>
            <person name="Adriaenssens E.M."/>
            <person name="Foster-Nyarko E."/>
            <person name="Jarju S."/>
            <person name="Secka A."/>
            <person name="Antonio M."/>
            <person name="Oren A."/>
            <person name="Chaudhuri R.R."/>
            <person name="La Ragione R."/>
            <person name="Hildebrand F."/>
            <person name="Pallen M.J."/>
        </authorList>
    </citation>
    <scope>NUCLEOTIDE SEQUENCE</scope>
    <source>
        <strain evidence="2">G3-4614</strain>
    </source>
</reference>
<dbReference type="Pfam" id="PF13306">
    <property type="entry name" value="LRR_5"/>
    <property type="match status" value="1"/>
</dbReference>
<gene>
    <name evidence="2" type="ORF">IAC54_04175</name>
</gene>
<evidence type="ECO:0000313" key="3">
    <source>
        <dbReference type="Proteomes" id="UP000823636"/>
    </source>
</evidence>
<dbReference type="EMBL" id="JADIMW010000042">
    <property type="protein sequence ID" value="MBO8438077.1"/>
    <property type="molecule type" value="Genomic_DNA"/>
</dbReference>
<keyword evidence="1" id="KW-0732">Signal</keyword>
<dbReference type="InterPro" id="IPR053139">
    <property type="entry name" value="Surface_bspA-like"/>
</dbReference>
<reference evidence="2" key="1">
    <citation type="submission" date="2020-10" db="EMBL/GenBank/DDBJ databases">
        <authorList>
            <person name="Gilroy R."/>
        </authorList>
    </citation>
    <scope>NUCLEOTIDE SEQUENCE</scope>
    <source>
        <strain evidence="2">G3-4614</strain>
    </source>
</reference>
<dbReference type="InterPro" id="IPR026906">
    <property type="entry name" value="LRR_5"/>
</dbReference>
<evidence type="ECO:0000256" key="1">
    <source>
        <dbReference type="SAM" id="SignalP"/>
    </source>
</evidence>